<feature type="transmembrane region" description="Helical" evidence="1">
    <location>
        <begin position="49"/>
        <end position="73"/>
    </location>
</feature>
<sequence>MRNDERVSGIEVKKRAYFTLIGLNNKPPITNQLIFIANKEMGNMQSKLLLHWSGFCSAGIFCSGCQFASLAGYPVQ</sequence>
<evidence type="ECO:0000313" key="2">
    <source>
        <dbReference type="EMBL" id="RDV29157.1"/>
    </source>
</evidence>
<organism evidence="2 3">
    <name type="scientific">Alteromonas aestuariivivens</name>
    <dbReference type="NCBI Taxonomy" id="1938339"/>
    <lineage>
        <taxon>Bacteria</taxon>
        <taxon>Pseudomonadati</taxon>
        <taxon>Pseudomonadota</taxon>
        <taxon>Gammaproteobacteria</taxon>
        <taxon>Alteromonadales</taxon>
        <taxon>Alteromonadaceae</taxon>
        <taxon>Alteromonas/Salinimonas group</taxon>
        <taxon>Alteromonas</taxon>
    </lineage>
</organism>
<keyword evidence="1" id="KW-0472">Membrane</keyword>
<keyword evidence="1" id="KW-0812">Transmembrane</keyword>
<evidence type="ECO:0000313" key="3">
    <source>
        <dbReference type="Proteomes" id="UP000256561"/>
    </source>
</evidence>
<dbReference type="AlphaFoldDB" id="A0A3D8MEA0"/>
<keyword evidence="3" id="KW-1185">Reference proteome</keyword>
<proteinExistence type="predicted"/>
<accession>A0A3D8MEA0</accession>
<protein>
    <submittedName>
        <fullName evidence="2">Uncharacterized protein</fullName>
    </submittedName>
</protein>
<gene>
    <name evidence="2" type="ORF">DXV75_01455</name>
</gene>
<name>A0A3D8MEA0_9ALTE</name>
<evidence type="ECO:0000256" key="1">
    <source>
        <dbReference type="SAM" id="Phobius"/>
    </source>
</evidence>
<comment type="caution">
    <text evidence="2">The sequence shown here is derived from an EMBL/GenBank/DDBJ whole genome shotgun (WGS) entry which is preliminary data.</text>
</comment>
<reference evidence="3" key="1">
    <citation type="submission" date="2018-08" db="EMBL/GenBank/DDBJ databases">
        <authorList>
            <person name="Zhang J."/>
            <person name="Du Z.-J."/>
        </authorList>
    </citation>
    <scope>NUCLEOTIDE SEQUENCE [LARGE SCALE GENOMIC DNA]</scope>
    <source>
        <strain evidence="3">KCTC 52655</strain>
    </source>
</reference>
<keyword evidence="1" id="KW-1133">Transmembrane helix</keyword>
<dbReference type="EMBL" id="QRHA01000001">
    <property type="protein sequence ID" value="RDV29157.1"/>
    <property type="molecule type" value="Genomic_DNA"/>
</dbReference>
<dbReference type="Proteomes" id="UP000256561">
    <property type="component" value="Unassembled WGS sequence"/>
</dbReference>